<proteinExistence type="predicted"/>
<protein>
    <submittedName>
        <fullName evidence="3">Acyl--CoA ligase</fullName>
    </submittedName>
</protein>
<dbReference type="AlphaFoldDB" id="A0A7H8NHK0"/>
<dbReference type="EMBL" id="CP054929">
    <property type="protein sequence ID" value="QKW53975.1"/>
    <property type="molecule type" value="Genomic_DNA"/>
</dbReference>
<dbReference type="PANTHER" id="PTHR43767">
    <property type="entry name" value="LONG-CHAIN-FATTY-ACID--COA LIGASE"/>
    <property type="match status" value="1"/>
</dbReference>
<keyword evidence="3" id="KW-0436">Ligase</keyword>
<dbReference type="GO" id="GO:0016878">
    <property type="term" value="F:acid-thiol ligase activity"/>
    <property type="evidence" value="ECO:0007669"/>
    <property type="project" value="UniProtKB-ARBA"/>
</dbReference>
<evidence type="ECO:0000259" key="1">
    <source>
        <dbReference type="Pfam" id="PF00501"/>
    </source>
</evidence>
<dbReference type="CDD" id="cd04433">
    <property type="entry name" value="AFD_class_I"/>
    <property type="match status" value="1"/>
</dbReference>
<accession>A0A7H8NHK0</accession>
<dbReference type="Pfam" id="PF00501">
    <property type="entry name" value="AMP-binding"/>
    <property type="match status" value="1"/>
</dbReference>
<dbReference type="Gene3D" id="3.30.300.30">
    <property type="match status" value="1"/>
</dbReference>
<dbReference type="RefSeq" id="WP_176165679.1">
    <property type="nucleotide sequence ID" value="NZ_CP054929.1"/>
</dbReference>
<dbReference type="InterPro" id="IPR025110">
    <property type="entry name" value="AMP-bd_C"/>
</dbReference>
<evidence type="ECO:0000259" key="2">
    <source>
        <dbReference type="Pfam" id="PF13193"/>
    </source>
</evidence>
<reference evidence="3 4" key="1">
    <citation type="submission" date="2020-06" db="EMBL/GenBank/DDBJ databases">
        <title>Genome mining for natural products.</title>
        <authorList>
            <person name="Zhang B."/>
            <person name="Shi J."/>
            <person name="Ge H."/>
        </authorList>
    </citation>
    <scope>NUCLEOTIDE SEQUENCE [LARGE SCALE GENOMIC DNA]</scope>
    <source>
        <strain evidence="3 4">NA00687</strain>
    </source>
</reference>
<dbReference type="InterPro" id="IPR042099">
    <property type="entry name" value="ANL_N_sf"/>
</dbReference>
<dbReference type="PANTHER" id="PTHR43767:SF1">
    <property type="entry name" value="NONRIBOSOMAL PEPTIDE SYNTHASE PES1 (EUROFUNG)-RELATED"/>
    <property type="match status" value="1"/>
</dbReference>
<gene>
    <name evidence="3" type="ORF">HUT08_35410</name>
</gene>
<dbReference type="InterPro" id="IPR045851">
    <property type="entry name" value="AMP-bd_C_sf"/>
</dbReference>
<dbReference type="Gene3D" id="3.40.50.12780">
    <property type="entry name" value="N-terminal domain of ligase-like"/>
    <property type="match status" value="1"/>
</dbReference>
<evidence type="ECO:0000313" key="4">
    <source>
        <dbReference type="Proteomes" id="UP000509303"/>
    </source>
</evidence>
<dbReference type="Pfam" id="PF13193">
    <property type="entry name" value="AMP-binding_C"/>
    <property type="match status" value="1"/>
</dbReference>
<name>A0A7H8NHK0_9ACTN</name>
<feature type="domain" description="AMP-dependent synthetase/ligase" evidence="1">
    <location>
        <begin position="12"/>
        <end position="337"/>
    </location>
</feature>
<evidence type="ECO:0000313" key="3">
    <source>
        <dbReference type="EMBL" id="QKW53975.1"/>
    </source>
</evidence>
<keyword evidence="4" id="KW-1185">Reference proteome</keyword>
<feature type="domain" description="AMP-binding enzyme C-terminal" evidence="2">
    <location>
        <begin position="390"/>
        <end position="463"/>
    </location>
</feature>
<sequence>MRAVLPDLFTDVLTRHGERLAVSDAAGSLGYAELLQRARAAADTLARHEVPGERSRVALYATNSVDYVVSYLATLFAGGVPFLVDSAFSPFDLSRIAEDCGLDLLVHAPGADVHAIADEAHAAGGEFGALAVSRVRSFDTPRPHLLDATEVCRFTSGSTGRPNCIEFSGAAVSAAAANWAKGTGLSADDRIACFAALSNGLAFNTSLLAAFLPGASLHLSSGLPTATRVVRLLESTEATRLVAFPALYESIVRRAPKEGFAAVRTAISSGAPLRETVREEFTRLTGVPIHNYYGVAEAGPLTYAADGAGSGLGAPLPGVHLLATEQGIRVRSESMGSRYLNAPGVFEERVDAEGYYHTGDQGHLRDGTLHLTGRTSRLVNVGGRKIDPIEIADVLRTAPGVLDAVAFEADNQHGDPTLAAVVAVETGVSAQSLRTHCAATLPSFKVPGILRLVDRIPANSIGKPSIERLRRLLSDPQSTGDPQSN</sequence>
<dbReference type="Proteomes" id="UP000509303">
    <property type="component" value="Chromosome"/>
</dbReference>
<organism evidence="3 4">
    <name type="scientific">Streptomyces buecherae</name>
    <dbReference type="NCBI Taxonomy" id="2763006"/>
    <lineage>
        <taxon>Bacteria</taxon>
        <taxon>Bacillati</taxon>
        <taxon>Actinomycetota</taxon>
        <taxon>Actinomycetes</taxon>
        <taxon>Kitasatosporales</taxon>
        <taxon>Streptomycetaceae</taxon>
        <taxon>Streptomyces</taxon>
    </lineage>
</organism>
<dbReference type="InterPro" id="IPR000873">
    <property type="entry name" value="AMP-dep_synth/lig_dom"/>
</dbReference>
<dbReference type="InterPro" id="IPR050237">
    <property type="entry name" value="ATP-dep_AMP-bd_enzyme"/>
</dbReference>
<dbReference type="SUPFAM" id="SSF56801">
    <property type="entry name" value="Acetyl-CoA synthetase-like"/>
    <property type="match status" value="1"/>
</dbReference>